<proteinExistence type="predicted"/>
<protein>
    <recommendedName>
        <fullName evidence="3">IPT/TIG domain-containing protein</fullName>
    </recommendedName>
</protein>
<name>A0A4R8MPF6_LEPME</name>
<accession>A0A4R8MPF6</accession>
<evidence type="ECO:0008006" key="3">
    <source>
        <dbReference type="Google" id="ProtNLM"/>
    </source>
</evidence>
<sequence length="317" mass="34169">MKLIISFFLILCLFHCKKNESSDMETILLGMILLTPNDVILERGYPGSQNQLQNAELVGKTSGITIKIGGVTATGVSATSSDTIQFTMPTVPGITENSAVDFIVEKDGSAVYSTKVRYRPLVSWNINQPHNIYRPIDGRDNKSFFQITATTATHVFNTFGHGLADLDISYFTSINGSPIPFAARRVNGAEFNKVALNAGTVYVMVQHVGGLGGTYNLQIANSGVVASSSAKLTYSGWTFNLCYDTMGTGPATANNCDAQMAVYSPTRSGRCTYPSDQGLTTRNYYFEGGFDTAYAQNTCLNPGGGSQNEAESIFIPN</sequence>
<dbReference type="RefSeq" id="WP_004785174.1">
    <property type="nucleotide sequence ID" value="NZ_SORO01000004.1"/>
</dbReference>
<reference evidence="1 2" key="1">
    <citation type="submission" date="2019-03" db="EMBL/GenBank/DDBJ databases">
        <title>Genomic Encyclopedia of Archaeal and Bacterial Type Strains, Phase II (KMG-II): from individual species to whole genera.</title>
        <authorList>
            <person name="Goeker M."/>
        </authorList>
    </citation>
    <scope>NUCLEOTIDE SEQUENCE [LARGE SCALE GENOMIC DNA]</scope>
    <source>
        <strain evidence="1 2">DSM 21537</strain>
    </source>
</reference>
<comment type="caution">
    <text evidence="1">The sequence shown here is derived from an EMBL/GenBank/DDBJ whole genome shotgun (WGS) entry which is preliminary data.</text>
</comment>
<dbReference type="STRING" id="1193051.LEP1GSC017_1096"/>
<keyword evidence="2" id="KW-1185">Reference proteome</keyword>
<evidence type="ECO:0000313" key="1">
    <source>
        <dbReference type="EMBL" id="TDY67189.1"/>
    </source>
</evidence>
<organism evidence="1 2">
    <name type="scientific">Leptospira meyeri</name>
    <dbReference type="NCBI Taxonomy" id="29508"/>
    <lineage>
        <taxon>Bacteria</taxon>
        <taxon>Pseudomonadati</taxon>
        <taxon>Spirochaetota</taxon>
        <taxon>Spirochaetia</taxon>
        <taxon>Leptospirales</taxon>
        <taxon>Leptospiraceae</taxon>
        <taxon>Leptospira</taxon>
    </lineage>
</organism>
<dbReference type="OrthoDB" id="345027at2"/>
<evidence type="ECO:0000313" key="2">
    <source>
        <dbReference type="Proteomes" id="UP000294684"/>
    </source>
</evidence>
<gene>
    <name evidence="1" type="ORF">CLV96_3610</name>
</gene>
<dbReference type="Proteomes" id="UP000294684">
    <property type="component" value="Unassembled WGS sequence"/>
</dbReference>
<dbReference type="AlphaFoldDB" id="A0A4R8MPF6"/>
<dbReference type="GeneID" id="79828872"/>
<dbReference type="EMBL" id="SORO01000004">
    <property type="protein sequence ID" value="TDY67189.1"/>
    <property type="molecule type" value="Genomic_DNA"/>
</dbReference>